<dbReference type="EMBL" id="DRWR01000087">
    <property type="protein sequence ID" value="HHQ16169.1"/>
    <property type="molecule type" value="Genomic_DNA"/>
</dbReference>
<gene>
    <name evidence="1" type="ORF">ENM15_05075</name>
</gene>
<protein>
    <submittedName>
        <fullName evidence="1">Type I-B CRISPR-associated protein Cas8b1/Cst1</fullName>
    </submittedName>
</protein>
<name>A0A7V5XGT2_9BACT</name>
<evidence type="ECO:0000313" key="1">
    <source>
        <dbReference type="EMBL" id="HHQ16169.1"/>
    </source>
</evidence>
<dbReference type="AlphaFoldDB" id="A0A7V5XGT2"/>
<comment type="caution">
    <text evidence="1">The sequence shown here is derived from an EMBL/GenBank/DDBJ whole genome shotgun (WGS) entry which is preliminary data.</text>
</comment>
<sequence>MADSVIRLYPGNWLYNAGVIGFLEVMACGECSKEVENWFKDDGSVELDKKVFDFIKIGNKDLPLCLYRYVELLTQNDNIQEWIKKTDKNKVTYEQKFKDIAKEFGGEWGYRYIRAMNRLFASDMPYQNLFQKSDWVSNSLINFINKIPEILNIKTGIRCGLCNNFDYSEVPYLSEETIKRIKIFSEMYVHNLNIGPSIKQFPNGFWNNSQSFYMCPMCSYLIIHHHLALTTLSDKSTIFVNAPSFKLMWYLNRYVKEVYGREKIKVVKELLGMSIIELALKLHIQLGKWTMMNIEAIIQYREGDSEKIDFFSLPYETILILSDSNIASLINDIGEINILDLVLDGRYKEILDYGERIFKIGLKNKNDWGKHEWDFINNKIKIEKNRNNLIYLSQKLFKLYALIEEKIGKGVHV</sequence>
<reference evidence="1" key="1">
    <citation type="journal article" date="2020" name="mSystems">
        <title>Genome- and Community-Level Interaction Insights into Carbon Utilization and Element Cycling Functions of Hydrothermarchaeota in Hydrothermal Sediment.</title>
        <authorList>
            <person name="Zhou Z."/>
            <person name="Liu Y."/>
            <person name="Xu W."/>
            <person name="Pan J."/>
            <person name="Luo Z.H."/>
            <person name="Li M."/>
        </authorList>
    </citation>
    <scope>NUCLEOTIDE SEQUENCE [LARGE SCALE GENOMIC DNA]</scope>
    <source>
        <strain evidence="1">SpSt-106</strain>
    </source>
</reference>
<proteinExistence type="predicted"/>
<organism evidence="1">
    <name type="scientific">Thermodesulfobacterium geofontis</name>
    <dbReference type="NCBI Taxonomy" id="1295609"/>
    <lineage>
        <taxon>Bacteria</taxon>
        <taxon>Pseudomonadati</taxon>
        <taxon>Thermodesulfobacteriota</taxon>
        <taxon>Thermodesulfobacteria</taxon>
        <taxon>Thermodesulfobacteriales</taxon>
        <taxon>Thermodesulfobacteriaceae</taxon>
        <taxon>Thermodesulfobacterium</taxon>
    </lineage>
</organism>
<accession>A0A7V5XGT2</accession>